<reference evidence="5" key="1">
    <citation type="submission" date="2019-08" db="EMBL/GenBank/DDBJ databases">
        <authorList>
            <person name="Kucharzyk K."/>
            <person name="Murdoch R.W."/>
            <person name="Higgins S."/>
            <person name="Loffler F."/>
        </authorList>
    </citation>
    <scope>NUCLEOTIDE SEQUENCE</scope>
</reference>
<dbReference type="EMBL" id="VSSQ01018436">
    <property type="protein sequence ID" value="MPM61611.1"/>
    <property type="molecule type" value="Genomic_DNA"/>
</dbReference>
<dbReference type="PANTHER" id="PTHR43523">
    <property type="entry name" value="GLUCOSE-1-PHOSPHATE ADENYLYLTRANSFERASE-RELATED"/>
    <property type="match status" value="1"/>
</dbReference>
<dbReference type="GO" id="GO:0005978">
    <property type="term" value="P:glycogen biosynthetic process"/>
    <property type="evidence" value="ECO:0007669"/>
    <property type="project" value="UniProtKB-KW"/>
</dbReference>
<feature type="domain" description="Nucleotidyl transferase" evidence="3">
    <location>
        <begin position="32"/>
        <end position="159"/>
    </location>
</feature>
<dbReference type="CDD" id="cd02508">
    <property type="entry name" value="ADP_Glucose_PP"/>
    <property type="match status" value="1"/>
</dbReference>
<dbReference type="InterPro" id="IPR005835">
    <property type="entry name" value="NTP_transferase_dom"/>
</dbReference>
<comment type="similarity">
    <text evidence="1">Belongs to the bacterial/plant glucose-1-phosphate adenylyltransferase family.</text>
</comment>
<dbReference type="Gene3D" id="2.160.10.10">
    <property type="entry name" value="Hexapeptide repeat proteins"/>
    <property type="match status" value="1"/>
</dbReference>
<accession>A0A645BAE0</accession>
<proteinExistence type="inferred from homology"/>
<name>A0A645BAE0_9ZZZZ</name>
<evidence type="ECO:0000259" key="3">
    <source>
        <dbReference type="Pfam" id="PF00483"/>
    </source>
</evidence>
<dbReference type="SUPFAM" id="SSF51161">
    <property type="entry name" value="Trimeric LpxA-like enzymes"/>
    <property type="match status" value="1"/>
</dbReference>
<keyword evidence="2" id="KW-0320">Glycogen biosynthesis</keyword>
<comment type="caution">
    <text evidence="5">The sequence shown here is derived from an EMBL/GenBank/DDBJ whole genome shotgun (WGS) entry which is preliminary data.</text>
</comment>
<gene>
    <name evidence="5" type="primary">glgD_5</name>
    <name evidence="5" type="ORF">SDC9_108471</name>
</gene>
<dbReference type="PANTHER" id="PTHR43523:SF6">
    <property type="entry name" value="GLYCOGEN BIOSYNTHESIS PROTEIN GLGD"/>
    <property type="match status" value="1"/>
</dbReference>
<dbReference type="CDD" id="cd04651">
    <property type="entry name" value="LbH_G1P_AT_C"/>
    <property type="match status" value="1"/>
</dbReference>
<evidence type="ECO:0000256" key="2">
    <source>
        <dbReference type="ARBA" id="ARBA00023056"/>
    </source>
</evidence>
<dbReference type="InterPro" id="IPR056818">
    <property type="entry name" value="GlmU/GlgC-like_hexapep"/>
</dbReference>
<dbReference type="GO" id="GO:0008878">
    <property type="term" value="F:glucose-1-phosphate adenylyltransferase activity"/>
    <property type="evidence" value="ECO:0007669"/>
    <property type="project" value="InterPro"/>
</dbReference>
<sequence>MRNECMGLINLTKKGNPNISKLNYGRPIASTPIGGRYRVIDFALSNMVNSGITNIGIFAKEKYRSLTDHIDSGKDWDLSRKKGGLSIFSPENTESQNIYPYRKGDIYNILCNIDYIKKSEEEYILVSPSYMVCNMDYTEALKYHKKSNNYITMIYKNIDNANNDFKGNLTLNLDEDSKVINMGSNIGAFNNANIYMEMYIMKRTDFIDAIYNLINTGDYQYLEDFLIEVVKYKQVGAYKYDGYLKCIKSIQSYFEISKELLDINIARELLYSERKILTKEKNESPTIYTEDANVENSFIASGCVIEGNVKNSIIFRKVHIKKGTNIENCIIMQNSFIGEECNLENVIFDKNINLAKGKELRGDENYPIVVEKNISI</sequence>
<dbReference type="NCBIfam" id="TIGR02092">
    <property type="entry name" value="glgD"/>
    <property type="match status" value="1"/>
</dbReference>
<dbReference type="Gene3D" id="3.90.550.10">
    <property type="entry name" value="Spore Coat Polysaccharide Biosynthesis Protein SpsA, Chain A"/>
    <property type="match status" value="1"/>
</dbReference>
<evidence type="ECO:0000259" key="4">
    <source>
        <dbReference type="Pfam" id="PF24894"/>
    </source>
</evidence>
<evidence type="ECO:0000256" key="1">
    <source>
        <dbReference type="ARBA" id="ARBA00010443"/>
    </source>
</evidence>
<organism evidence="5">
    <name type="scientific">bioreactor metagenome</name>
    <dbReference type="NCBI Taxonomy" id="1076179"/>
    <lineage>
        <taxon>unclassified sequences</taxon>
        <taxon>metagenomes</taxon>
        <taxon>ecological metagenomes</taxon>
    </lineage>
</organism>
<dbReference type="InterPro" id="IPR029044">
    <property type="entry name" value="Nucleotide-diphossugar_trans"/>
</dbReference>
<dbReference type="InterPro" id="IPR011004">
    <property type="entry name" value="Trimer_LpxA-like_sf"/>
</dbReference>
<evidence type="ECO:0000313" key="5">
    <source>
        <dbReference type="EMBL" id="MPM61611.1"/>
    </source>
</evidence>
<protein>
    <submittedName>
        <fullName evidence="5">Glycogen biosynthesis protein GlgD</fullName>
    </submittedName>
</protein>
<dbReference type="InterPro" id="IPR011831">
    <property type="entry name" value="ADP-Glc_PPase"/>
</dbReference>
<dbReference type="SUPFAM" id="SSF53448">
    <property type="entry name" value="Nucleotide-diphospho-sugar transferases"/>
    <property type="match status" value="1"/>
</dbReference>
<feature type="domain" description="Glucose-1-phosphate adenylyltransferase/Bifunctional protein GlmU-like C-terminal hexapeptide" evidence="4">
    <location>
        <begin position="291"/>
        <end position="360"/>
    </location>
</feature>
<dbReference type="Pfam" id="PF00483">
    <property type="entry name" value="NTP_transferase"/>
    <property type="match status" value="1"/>
</dbReference>
<dbReference type="AlphaFoldDB" id="A0A645BAE0"/>
<dbReference type="InterPro" id="IPR011832">
    <property type="entry name" value="GlgDAde_trans"/>
</dbReference>
<dbReference type="Pfam" id="PF24894">
    <property type="entry name" value="Hexapep_GlmU"/>
    <property type="match status" value="1"/>
</dbReference>